<keyword evidence="1" id="KW-1133">Transmembrane helix</keyword>
<dbReference type="AlphaFoldDB" id="A0A430AXH0"/>
<organism evidence="2 3">
    <name type="scientific">Vagococcus carniphilus</name>
    <dbReference type="NCBI Taxonomy" id="218144"/>
    <lineage>
        <taxon>Bacteria</taxon>
        <taxon>Bacillati</taxon>
        <taxon>Bacillota</taxon>
        <taxon>Bacilli</taxon>
        <taxon>Lactobacillales</taxon>
        <taxon>Enterococcaceae</taxon>
        <taxon>Vagococcus</taxon>
    </lineage>
</organism>
<keyword evidence="1" id="KW-0472">Membrane</keyword>
<dbReference type="EMBL" id="NGKB01000010">
    <property type="protein sequence ID" value="RSU12744.1"/>
    <property type="molecule type" value="Genomic_DNA"/>
</dbReference>
<name>A0A430AXH0_9ENTE</name>
<proteinExistence type="predicted"/>
<keyword evidence="3" id="KW-1185">Reference proteome</keyword>
<feature type="transmembrane region" description="Helical" evidence="1">
    <location>
        <begin position="6"/>
        <end position="29"/>
    </location>
</feature>
<comment type="caution">
    <text evidence="2">The sequence shown here is derived from an EMBL/GenBank/DDBJ whole genome shotgun (WGS) entry which is preliminary data.</text>
</comment>
<gene>
    <name evidence="2" type="ORF">CBF28_10480</name>
</gene>
<evidence type="ECO:0000313" key="2">
    <source>
        <dbReference type="EMBL" id="RSU12744.1"/>
    </source>
</evidence>
<protein>
    <submittedName>
        <fullName evidence="2">Uncharacterized protein</fullName>
    </submittedName>
</protein>
<feature type="transmembrane region" description="Helical" evidence="1">
    <location>
        <begin position="41"/>
        <end position="66"/>
    </location>
</feature>
<keyword evidence="1" id="KW-0812">Transmembrane</keyword>
<dbReference type="Proteomes" id="UP000288028">
    <property type="component" value="Unassembled WGS sequence"/>
</dbReference>
<accession>A0A430AXH0</accession>
<reference evidence="2 3" key="1">
    <citation type="submission" date="2017-05" db="EMBL/GenBank/DDBJ databases">
        <title>Vagococcus spp. assemblies.</title>
        <authorList>
            <person name="Gulvik C.A."/>
        </authorList>
    </citation>
    <scope>NUCLEOTIDE SEQUENCE [LARGE SCALE GENOMIC DNA]</scope>
    <source>
        <strain evidence="2 3">SS1714</strain>
    </source>
</reference>
<sequence>MFFLNGQFVLSIICIGVILSGFYLVVSNLKIKKTRIHTNQLLLAIMGTLLVIVGSYFLCFTLIFGYS</sequence>
<evidence type="ECO:0000313" key="3">
    <source>
        <dbReference type="Proteomes" id="UP000288028"/>
    </source>
</evidence>
<evidence type="ECO:0000256" key="1">
    <source>
        <dbReference type="SAM" id="Phobius"/>
    </source>
</evidence>